<dbReference type="Proteomes" id="UP001054821">
    <property type="component" value="Chromosome 1"/>
</dbReference>
<dbReference type="PANTHER" id="PTHR33064:SF37">
    <property type="entry name" value="RIBONUCLEASE H"/>
    <property type="match status" value="1"/>
</dbReference>
<organism evidence="2 3">
    <name type="scientific">Prunus dulcis</name>
    <name type="common">Almond</name>
    <name type="synonym">Amygdalus dulcis</name>
    <dbReference type="NCBI Taxonomy" id="3755"/>
    <lineage>
        <taxon>Eukaryota</taxon>
        <taxon>Viridiplantae</taxon>
        <taxon>Streptophyta</taxon>
        <taxon>Embryophyta</taxon>
        <taxon>Tracheophyta</taxon>
        <taxon>Spermatophyta</taxon>
        <taxon>Magnoliopsida</taxon>
        <taxon>eudicotyledons</taxon>
        <taxon>Gunneridae</taxon>
        <taxon>Pentapetalae</taxon>
        <taxon>rosids</taxon>
        <taxon>fabids</taxon>
        <taxon>Rosales</taxon>
        <taxon>Rosaceae</taxon>
        <taxon>Amygdaloideae</taxon>
        <taxon>Amygdaleae</taxon>
        <taxon>Prunus</taxon>
    </lineage>
</organism>
<proteinExistence type="predicted"/>
<dbReference type="InterPro" id="IPR043128">
    <property type="entry name" value="Rev_trsase/Diguanyl_cyclase"/>
</dbReference>
<dbReference type="Pfam" id="PF17919">
    <property type="entry name" value="RT_RNaseH_2"/>
    <property type="match status" value="1"/>
</dbReference>
<comment type="caution">
    <text evidence="2">The sequence shown here is derived from an EMBL/GenBank/DDBJ whole genome shotgun (WGS) entry which is preliminary data.</text>
</comment>
<gene>
    <name evidence="2" type="ORF">L3X38_009345</name>
</gene>
<dbReference type="AlphaFoldDB" id="A0AAD5F8B4"/>
<feature type="domain" description="Reverse transcriptase/retrotransposon-derived protein RNase H-like" evidence="1">
    <location>
        <begin position="73"/>
        <end position="122"/>
    </location>
</feature>
<dbReference type="InterPro" id="IPR051320">
    <property type="entry name" value="Viral_Replic_Matur_Polypro"/>
</dbReference>
<dbReference type="Gene3D" id="3.30.70.270">
    <property type="match status" value="1"/>
</dbReference>
<dbReference type="SUPFAM" id="SSF56672">
    <property type="entry name" value="DNA/RNA polymerases"/>
    <property type="match status" value="1"/>
</dbReference>
<dbReference type="InterPro" id="IPR041577">
    <property type="entry name" value="RT_RNaseH_2"/>
</dbReference>
<evidence type="ECO:0000259" key="1">
    <source>
        <dbReference type="Pfam" id="PF17919"/>
    </source>
</evidence>
<dbReference type="EMBL" id="JAJFAZ020000001">
    <property type="protein sequence ID" value="KAI5356450.1"/>
    <property type="molecule type" value="Genomic_DNA"/>
</dbReference>
<name>A0AAD5F8B4_PRUDU</name>
<keyword evidence="3" id="KW-1185">Reference proteome</keyword>
<accession>A0AAD5F8B4</accession>
<dbReference type="InterPro" id="IPR043502">
    <property type="entry name" value="DNA/RNA_pol_sf"/>
</dbReference>
<protein>
    <recommendedName>
        <fullName evidence="1">Reverse transcriptase/retrotransposon-derived protein RNase H-like domain-containing protein</fullName>
    </recommendedName>
</protein>
<reference evidence="2 3" key="1">
    <citation type="journal article" date="2022" name="G3 (Bethesda)">
        <title>Whole-genome sequence and methylome profiling of the almond [Prunus dulcis (Mill.) D.A. Webb] cultivar 'Nonpareil'.</title>
        <authorList>
            <person name="D'Amico-Willman K.M."/>
            <person name="Ouma W.Z."/>
            <person name="Meulia T."/>
            <person name="Sideli G.M."/>
            <person name="Gradziel T.M."/>
            <person name="Fresnedo-Ramirez J."/>
        </authorList>
    </citation>
    <scope>NUCLEOTIDE SEQUENCE [LARGE SCALE GENOMIC DNA]</scope>
    <source>
        <strain evidence="2">Clone GOH B32 T37-40</strain>
    </source>
</reference>
<sequence>MATIKSAFVKEMSGKPLLKPLDGLYEWLVMPFGMSNAPSTFMRVMTRVLRPYIGSSTIMAPITDCMKQGAFLWTPTTAKAFSILKQNITQAHVLRHPDLTKVFEVACAASGVGIGGVLSQGHVVSYFGGNLMKQSRLFYL</sequence>
<dbReference type="PANTHER" id="PTHR33064">
    <property type="entry name" value="POL PROTEIN"/>
    <property type="match status" value="1"/>
</dbReference>
<evidence type="ECO:0000313" key="2">
    <source>
        <dbReference type="EMBL" id="KAI5356450.1"/>
    </source>
</evidence>
<evidence type="ECO:0000313" key="3">
    <source>
        <dbReference type="Proteomes" id="UP001054821"/>
    </source>
</evidence>